<reference evidence="2" key="1">
    <citation type="journal article" date="2019" name="Int. J. Syst. Evol. Microbiol.">
        <title>The Global Catalogue of Microorganisms (GCM) 10K type strain sequencing project: providing services to taxonomists for standard genome sequencing and annotation.</title>
        <authorList>
            <consortium name="The Broad Institute Genomics Platform"/>
            <consortium name="The Broad Institute Genome Sequencing Center for Infectious Disease"/>
            <person name="Wu L."/>
            <person name="Ma J."/>
        </authorList>
    </citation>
    <scope>NUCLEOTIDE SEQUENCE [LARGE SCALE GENOMIC DNA]</scope>
    <source>
        <strain evidence="2">CGMCC 4.7357</strain>
    </source>
</reference>
<gene>
    <name evidence="1" type="ORF">ACFO3G_00250</name>
</gene>
<organism evidence="1 2">
    <name type="scientific">Falsiporphyromonas endometrii</name>
    <dbReference type="NCBI Taxonomy" id="1387297"/>
    <lineage>
        <taxon>Bacteria</taxon>
        <taxon>Pseudomonadati</taxon>
        <taxon>Bacteroidota</taxon>
        <taxon>Bacteroidia</taxon>
        <taxon>Bacteroidales</taxon>
        <taxon>Porphyromonadaceae</taxon>
        <taxon>Falsiporphyromonas</taxon>
    </lineage>
</organism>
<evidence type="ECO:0000313" key="2">
    <source>
        <dbReference type="Proteomes" id="UP001596020"/>
    </source>
</evidence>
<sequence>MSNPIAEMLHGMFKYYTFLFFLLVIVQNVEAQTDSIKTEKLPEVVITADGQIEMSNKTLLLPTQLEKKHSANGFNLLSLMQTPGLVVSARTRSITTYSGGDVVLCINGMEVMPEDVASLSAKNIRTIEYIKTPSGKYAGKAGLVNFVTVKMDYAGNVYLSANNGLAYKMGEYLAFADFNKKRYTFSLTATGDWHRDHSYREGNDMFVFSDKSVLKRNYRDDNPLEKNNGQAMRLRLTSIGNSYRLNTYVDFTRQATPDCNTIENISYTDPYGASKRMVSSSSQSIAPSAYVNYTLWMPKEQTFDITASASIGHNKYHSLYMETEQNPLSSKVTEDNYVLIGNARYSKTWENGFAITGTLSNDYKHYTDDYDGTAQGKQQLTSNVTLGLLQLSKYSEKYYYYVSAGLSNTAVSLNSVHNNYCMPVAFYGGNYALNSKHSLSLNGLFTHSLFEPSEKNSMVIPTSFFEATCGNPDIAPMKLLGNTLSYNGQAGKVLFSLSYDSSIYFDNIVHQYTADTNTIFDTRINGGTFCGNMFTLSCTYNLLNERLRLSATAIEECNRLKGSAYDMSYNSFRIKGGLVYLAGEWMFSFDYLSPYKSLDIRQPWLIQHRPTYEWVANWTHKALTIELLVRNPFSRYDKQHIMMNYGCYDRNSWNFNETNGRSINLTLAYRFSYGKKSECGEIEVNKNIDSAIMKMY</sequence>
<evidence type="ECO:0008006" key="3">
    <source>
        <dbReference type="Google" id="ProtNLM"/>
    </source>
</evidence>
<accession>A0ABV9K4K7</accession>
<dbReference type="Proteomes" id="UP001596020">
    <property type="component" value="Unassembled WGS sequence"/>
</dbReference>
<keyword evidence="2" id="KW-1185">Reference proteome</keyword>
<dbReference type="RefSeq" id="WP_380076859.1">
    <property type="nucleotide sequence ID" value="NZ_JBHSGO010000004.1"/>
</dbReference>
<protein>
    <recommendedName>
        <fullName evidence="3">Outer membrane protein beta-barrel domain-containing protein</fullName>
    </recommendedName>
</protein>
<comment type="caution">
    <text evidence="1">The sequence shown here is derived from an EMBL/GenBank/DDBJ whole genome shotgun (WGS) entry which is preliminary data.</text>
</comment>
<evidence type="ECO:0000313" key="1">
    <source>
        <dbReference type="EMBL" id="MFC4665067.1"/>
    </source>
</evidence>
<dbReference type="EMBL" id="JBHSGO010000004">
    <property type="protein sequence ID" value="MFC4665067.1"/>
    <property type="molecule type" value="Genomic_DNA"/>
</dbReference>
<dbReference type="SUPFAM" id="SSF56935">
    <property type="entry name" value="Porins"/>
    <property type="match status" value="1"/>
</dbReference>
<name>A0ABV9K4K7_9PORP</name>
<proteinExistence type="predicted"/>